<gene>
    <name evidence="1" type="ORF">FB567DRAFT_530534</name>
</gene>
<dbReference type="Gene3D" id="3.80.10.10">
    <property type="entry name" value="Ribonuclease Inhibitor"/>
    <property type="match status" value="1"/>
</dbReference>
<organism evidence="1 2">
    <name type="scientific">Paraphoma chrysanthemicola</name>
    <dbReference type="NCBI Taxonomy" id="798071"/>
    <lineage>
        <taxon>Eukaryota</taxon>
        <taxon>Fungi</taxon>
        <taxon>Dikarya</taxon>
        <taxon>Ascomycota</taxon>
        <taxon>Pezizomycotina</taxon>
        <taxon>Dothideomycetes</taxon>
        <taxon>Pleosporomycetidae</taxon>
        <taxon>Pleosporales</taxon>
        <taxon>Pleosporineae</taxon>
        <taxon>Phaeosphaeriaceae</taxon>
        <taxon>Paraphoma</taxon>
    </lineage>
</organism>
<dbReference type="Proteomes" id="UP000813461">
    <property type="component" value="Unassembled WGS sequence"/>
</dbReference>
<dbReference type="AlphaFoldDB" id="A0A8K0R0Y0"/>
<dbReference type="SUPFAM" id="SSF52047">
    <property type="entry name" value="RNI-like"/>
    <property type="match status" value="1"/>
</dbReference>
<dbReference type="OrthoDB" id="2522477at2759"/>
<evidence type="ECO:0000313" key="1">
    <source>
        <dbReference type="EMBL" id="KAH7082072.1"/>
    </source>
</evidence>
<evidence type="ECO:0000313" key="2">
    <source>
        <dbReference type="Proteomes" id="UP000813461"/>
    </source>
</evidence>
<proteinExistence type="predicted"/>
<dbReference type="EMBL" id="JAGMVJ010000014">
    <property type="protein sequence ID" value="KAH7082072.1"/>
    <property type="molecule type" value="Genomic_DNA"/>
</dbReference>
<evidence type="ECO:0008006" key="3">
    <source>
        <dbReference type="Google" id="ProtNLM"/>
    </source>
</evidence>
<sequence>MMFPLFSLPNELIDAIASAVDDRPTLLALAQTCSKLQPFAEAQLFKNIYIHDGPSVSRLAQSLEQPPERVRAVEHLEVTPTKHSWDGIALMPELVSRLTRLKSLKLESPMINTGRRPSWWSDVIMAEYMDLFAGNAASGVWQKGAFECLTSFTLHSHGTNDRFYNIKTILPVFLSPTLKLIHLSCIDISGATETFAEHGSESQSTRTPLETLILQRCKVPASRLDDFYAVLSRPRALRSFSVLLDTDFHQLNAQQAHAPAFIRAIQQHSDSLEYLRYMHRSINRPARGSPEHLNASLLSALSSLHQSSSGLSTFNRLHTFDVDHRSNLAELLLDKELAPQNLRTLGLTGLECDSETWQHLPAFVSAIASATPFSHLRLHTKPSGRDIKYVSMMFSLHAPTEHMYGPPQLRYMFLNLVEMLDKRSTVKLVCSRQARQLSGFHPPFLYGETLPDEAVIFDSQKLWSEEQDLDKRFDVEDYVSEEGEVAGWRGPLSGLGNSYWKE</sequence>
<dbReference type="InterPro" id="IPR032675">
    <property type="entry name" value="LRR_dom_sf"/>
</dbReference>
<protein>
    <recommendedName>
        <fullName evidence="3">F-box domain-containing protein</fullName>
    </recommendedName>
</protein>
<keyword evidence="2" id="KW-1185">Reference proteome</keyword>
<accession>A0A8K0R0Y0</accession>
<comment type="caution">
    <text evidence="1">The sequence shown here is derived from an EMBL/GenBank/DDBJ whole genome shotgun (WGS) entry which is preliminary data.</text>
</comment>
<reference evidence="1" key="1">
    <citation type="journal article" date="2021" name="Nat. Commun.">
        <title>Genetic determinants of endophytism in the Arabidopsis root mycobiome.</title>
        <authorList>
            <person name="Mesny F."/>
            <person name="Miyauchi S."/>
            <person name="Thiergart T."/>
            <person name="Pickel B."/>
            <person name="Atanasova L."/>
            <person name="Karlsson M."/>
            <person name="Huettel B."/>
            <person name="Barry K.W."/>
            <person name="Haridas S."/>
            <person name="Chen C."/>
            <person name="Bauer D."/>
            <person name="Andreopoulos W."/>
            <person name="Pangilinan J."/>
            <person name="LaButti K."/>
            <person name="Riley R."/>
            <person name="Lipzen A."/>
            <person name="Clum A."/>
            <person name="Drula E."/>
            <person name="Henrissat B."/>
            <person name="Kohler A."/>
            <person name="Grigoriev I.V."/>
            <person name="Martin F.M."/>
            <person name="Hacquard S."/>
        </authorList>
    </citation>
    <scope>NUCLEOTIDE SEQUENCE</scope>
    <source>
        <strain evidence="1">MPI-SDFR-AT-0120</strain>
    </source>
</reference>
<name>A0A8K0R0Y0_9PLEO</name>